<proteinExistence type="inferred from homology"/>
<dbReference type="EMBL" id="JAWLKH010000020">
    <property type="protein sequence ID" value="MDV6313569.1"/>
    <property type="molecule type" value="Genomic_DNA"/>
</dbReference>
<dbReference type="PROSITE" id="PS51846">
    <property type="entry name" value="CNNM"/>
    <property type="match status" value="1"/>
</dbReference>
<dbReference type="Proteomes" id="UP001185922">
    <property type="component" value="Unassembled WGS sequence"/>
</dbReference>
<feature type="domain" description="CNNM transmembrane" evidence="14">
    <location>
        <begin position="1"/>
        <end position="186"/>
    </location>
</feature>
<evidence type="ECO:0000256" key="1">
    <source>
        <dbReference type="ARBA" id="ARBA00004651"/>
    </source>
</evidence>
<dbReference type="Gene3D" id="3.10.580.10">
    <property type="entry name" value="CBS-domain"/>
    <property type="match status" value="1"/>
</dbReference>
<dbReference type="InterPro" id="IPR044751">
    <property type="entry name" value="Ion_transp-like_CBS"/>
</dbReference>
<comment type="caution">
    <text evidence="16">The sequence shown here is derived from an EMBL/GenBank/DDBJ whole genome shotgun (WGS) entry which is preliminary data.</text>
</comment>
<dbReference type="GeneID" id="77173646"/>
<evidence type="ECO:0000256" key="5">
    <source>
        <dbReference type="ARBA" id="ARBA00022737"/>
    </source>
</evidence>
<evidence type="ECO:0000256" key="4">
    <source>
        <dbReference type="ARBA" id="ARBA00022692"/>
    </source>
</evidence>
<keyword evidence="17" id="KW-1185">Reference proteome</keyword>
<evidence type="ECO:0000259" key="13">
    <source>
        <dbReference type="PROSITE" id="PS51371"/>
    </source>
</evidence>
<feature type="transmembrane region" description="Helical" evidence="12">
    <location>
        <begin position="120"/>
        <end position="138"/>
    </location>
</feature>
<dbReference type="Pfam" id="PF00571">
    <property type="entry name" value="CBS"/>
    <property type="match status" value="2"/>
</dbReference>
<keyword evidence="3" id="KW-1003">Cell membrane</keyword>
<dbReference type="CDD" id="cd04590">
    <property type="entry name" value="CBS_pair_CorC_HlyC_assoc"/>
    <property type="match status" value="1"/>
</dbReference>
<protein>
    <submittedName>
        <fullName evidence="16">Hemolysin family protein</fullName>
    </submittedName>
</protein>
<keyword evidence="8 10" id="KW-0472">Membrane</keyword>
<dbReference type="Pfam" id="PF03471">
    <property type="entry name" value="CorC_HlyC"/>
    <property type="match status" value="1"/>
</dbReference>
<dbReference type="Proteomes" id="UP001185779">
    <property type="component" value="Unassembled WGS sequence"/>
</dbReference>
<accession>A0AAE4R5M8</accession>
<evidence type="ECO:0000256" key="3">
    <source>
        <dbReference type="ARBA" id="ARBA00022475"/>
    </source>
</evidence>
<dbReference type="PANTHER" id="PTHR22777">
    <property type="entry name" value="HEMOLYSIN-RELATED"/>
    <property type="match status" value="1"/>
</dbReference>
<dbReference type="PROSITE" id="PS51371">
    <property type="entry name" value="CBS"/>
    <property type="match status" value="2"/>
</dbReference>
<dbReference type="GO" id="GO:0005886">
    <property type="term" value="C:plasma membrane"/>
    <property type="evidence" value="ECO:0007669"/>
    <property type="project" value="UniProtKB-SubCell"/>
</dbReference>
<dbReference type="InterPro" id="IPR000644">
    <property type="entry name" value="CBS_dom"/>
</dbReference>
<evidence type="ECO:0000256" key="7">
    <source>
        <dbReference type="ARBA" id="ARBA00023122"/>
    </source>
</evidence>
<feature type="region of interest" description="Disordered" evidence="11">
    <location>
        <begin position="419"/>
        <end position="475"/>
    </location>
</feature>
<reference evidence="16 17" key="1">
    <citation type="submission" date="2023-10" db="EMBL/GenBank/DDBJ databases">
        <title>Development of a sustainable strategy for remediation of hydrocarbon-contaminated territories based on the waste exchange concept.</title>
        <authorList>
            <person name="Krivoruchko A."/>
        </authorList>
    </citation>
    <scope>NUCLEOTIDE SEQUENCE</scope>
    <source>
        <strain evidence="15 17">IEGM 1266</strain>
        <strain evidence="16">IEGM 1279</strain>
    </source>
</reference>
<feature type="transmembrane region" description="Helical" evidence="12">
    <location>
        <begin position="6"/>
        <end position="31"/>
    </location>
</feature>
<dbReference type="InterPro" id="IPR046342">
    <property type="entry name" value="CBS_dom_sf"/>
</dbReference>
<dbReference type="InterPro" id="IPR005170">
    <property type="entry name" value="Transptr-assoc_dom"/>
</dbReference>
<dbReference type="SMART" id="SM01091">
    <property type="entry name" value="CorC_HlyC"/>
    <property type="match status" value="1"/>
</dbReference>
<evidence type="ECO:0000256" key="2">
    <source>
        <dbReference type="ARBA" id="ARBA00006337"/>
    </source>
</evidence>
<dbReference type="SUPFAM" id="SSF56176">
    <property type="entry name" value="FAD-binding/transporter-associated domain-like"/>
    <property type="match status" value="1"/>
</dbReference>
<feature type="domain" description="CBS" evidence="13">
    <location>
        <begin position="205"/>
        <end position="265"/>
    </location>
</feature>
<feature type="transmembrane region" description="Helical" evidence="12">
    <location>
        <begin position="89"/>
        <end position="108"/>
    </location>
</feature>
<evidence type="ECO:0000256" key="12">
    <source>
        <dbReference type="SAM" id="Phobius"/>
    </source>
</evidence>
<evidence type="ECO:0000313" key="17">
    <source>
        <dbReference type="Proteomes" id="UP001185779"/>
    </source>
</evidence>
<evidence type="ECO:0000313" key="18">
    <source>
        <dbReference type="Proteomes" id="UP001185922"/>
    </source>
</evidence>
<dbReference type="FunFam" id="3.10.580.10:FF:000002">
    <property type="entry name" value="Magnesium/cobalt efflux protein CorC"/>
    <property type="match status" value="1"/>
</dbReference>
<dbReference type="Gene3D" id="3.30.465.10">
    <property type="match status" value="1"/>
</dbReference>
<dbReference type="InterPro" id="IPR002550">
    <property type="entry name" value="CNNM"/>
</dbReference>
<dbReference type="AlphaFoldDB" id="A0AAE4R5M8"/>
<evidence type="ECO:0000256" key="10">
    <source>
        <dbReference type="PROSITE-ProRule" id="PRU01193"/>
    </source>
</evidence>
<feature type="transmembrane region" description="Helical" evidence="12">
    <location>
        <begin position="58"/>
        <end position="83"/>
    </location>
</feature>
<sequence length="475" mass="51314">MSSGYWFIVAAVVLIGLGGLFAAVDTAVSTVSNARVDDMVREGRGGARRLAIILDARATYVGLVVLLRVVCETAAAALIALSAAEWLGVGWGLVVAITAMTVISYVAMGVGPRTLGRQHAYTIALSMSYLLFALGILLKPVTRLLILIGNALTPGRGYRNGPFATEIELREVVDLAEARGVVAAGERRMIHSVFDLGDTSAREVMVPRPEMVWIEADKNVLQATNLATRSGHSRIPVIGENTDDVLGIVYLKDMVERTVAKRTDPTTLRVSEIMRDAEFIPDSKPLDKVLADMQLTRNHMAILVDEYGGIAGLVTIEDVLEEIVGEITDEYDTDELAPVEDLGDGSYRVSARLPVEDLGELFDVEIEEEEVETVGGLVALELGRVPLPGARVKSHGLQLVAEGGPNRKGRQRIITVLVTRVPGEGADGPDPQRHESSGGRGHSGRSGRHDRTAAREHEDESHRSTHEQTTARMNQ</sequence>
<feature type="domain" description="CBS" evidence="13">
    <location>
        <begin position="273"/>
        <end position="330"/>
    </location>
</feature>
<dbReference type="SUPFAM" id="SSF54631">
    <property type="entry name" value="CBS-domain pair"/>
    <property type="match status" value="1"/>
</dbReference>
<dbReference type="EMBL" id="JAWLKI010000002">
    <property type="protein sequence ID" value="MDV6306356.1"/>
    <property type="molecule type" value="Genomic_DNA"/>
</dbReference>
<keyword evidence="5" id="KW-0677">Repeat</keyword>
<keyword evidence="4 10" id="KW-0812">Transmembrane</keyword>
<feature type="compositionally biased region" description="Basic and acidic residues" evidence="11">
    <location>
        <begin position="447"/>
        <end position="466"/>
    </location>
</feature>
<dbReference type="InterPro" id="IPR016169">
    <property type="entry name" value="FAD-bd_PCMH_sub2"/>
</dbReference>
<dbReference type="Pfam" id="PF01595">
    <property type="entry name" value="CNNM"/>
    <property type="match status" value="1"/>
</dbReference>
<evidence type="ECO:0000256" key="6">
    <source>
        <dbReference type="ARBA" id="ARBA00022989"/>
    </source>
</evidence>
<organism evidence="16 18">
    <name type="scientific">Gordonia amicalis</name>
    <dbReference type="NCBI Taxonomy" id="89053"/>
    <lineage>
        <taxon>Bacteria</taxon>
        <taxon>Bacillati</taxon>
        <taxon>Actinomycetota</taxon>
        <taxon>Actinomycetes</taxon>
        <taxon>Mycobacteriales</taxon>
        <taxon>Gordoniaceae</taxon>
        <taxon>Gordonia</taxon>
    </lineage>
</organism>
<dbReference type="PANTHER" id="PTHR22777:SF32">
    <property type="entry name" value="UPF0053 INNER MEMBRANE PROTEIN YFJD"/>
    <property type="match status" value="1"/>
</dbReference>
<evidence type="ECO:0000256" key="8">
    <source>
        <dbReference type="ARBA" id="ARBA00023136"/>
    </source>
</evidence>
<evidence type="ECO:0000256" key="11">
    <source>
        <dbReference type="SAM" id="MobiDB-lite"/>
    </source>
</evidence>
<evidence type="ECO:0000313" key="15">
    <source>
        <dbReference type="EMBL" id="MDV6306356.1"/>
    </source>
</evidence>
<gene>
    <name evidence="15" type="ORF">R3P94_03190</name>
    <name evidence="16" type="ORF">R3Q15_17010</name>
</gene>
<comment type="similarity">
    <text evidence="2">Belongs to the UPF0053 family.</text>
</comment>
<evidence type="ECO:0000259" key="14">
    <source>
        <dbReference type="PROSITE" id="PS51846"/>
    </source>
</evidence>
<keyword evidence="6 10" id="KW-1133">Transmembrane helix</keyword>
<dbReference type="GO" id="GO:0050660">
    <property type="term" value="F:flavin adenine dinucleotide binding"/>
    <property type="evidence" value="ECO:0007669"/>
    <property type="project" value="InterPro"/>
</dbReference>
<evidence type="ECO:0000256" key="9">
    <source>
        <dbReference type="PROSITE-ProRule" id="PRU00703"/>
    </source>
</evidence>
<keyword evidence="7 9" id="KW-0129">CBS domain</keyword>
<dbReference type="RefSeq" id="WP_096274167.1">
    <property type="nucleotide sequence ID" value="NZ_CP091855.1"/>
</dbReference>
<name>A0AAE4R5M8_9ACTN</name>
<evidence type="ECO:0000313" key="16">
    <source>
        <dbReference type="EMBL" id="MDV6313569.1"/>
    </source>
</evidence>
<comment type="subcellular location">
    <subcellularLocation>
        <location evidence="1">Cell membrane</location>
        <topology evidence="1">Multi-pass membrane protein</topology>
    </subcellularLocation>
</comment>
<dbReference type="InterPro" id="IPR036318">
    <property type="entry name" value="FAD-bd_PCMH-like_sf"/>
</dbReference>